<accession>A0A6S8UGK8</accession>
<gene>
    <name evidence="2" type="ORF">DBRI00130_LOCUS7087</name>
</gene>
<dbReference type="PANTHER" id="PTHR33524">
    <property type="entry name" value="C5ORF35"/>
    <property type="match status" value="1"/>
</dbReference>
<proteinExistence type="predicted"/>
<dbReference type="AlphaFoldDB" id="A0A6S8UGK8"/>
<dbReference type="InterPro" id="IPR040415">
    <property type="entry name" value="SETD9"/>
</dbReference>
<reference evidence="2" key="1">
    <citation type="submission" date="2021-01" db="EMBL/GenBank/DDBJ databases">
        <authorList>
            <person name="Corre E."/>
            <person name="Pelletier E."/>
            <person name="Niang G."/>
            <person name="Scheremetjew M."/>
            <person name="Finn R."/>
            <person name="Kale V."/>
            <person name="Holt S."/>
            <person name="Cochrane G."/>
            <person name="Meng A."/>
            <person name="Brown T."/>
            <person name="Cohen L."/>
        </authorList>
    </citation>
    <scope>NUCLEOTIDE SEQUENCE</scope>
    <source>
        <strain evidence="2">GSO104</strain>
    </source>
</reference>
<protein>
    <recommendedName>
        <fullName evidence="3">SET domain-containing protein</fullName>
    </recommendedName>
</protein>
<organism evidence="2">
    <name type="scientific">Ditylum brightwellii</name>
    <dbReference type="NCBI Taxonomy" id="49249"/>
    <lineage>
        <taxon>Eukaryota</taxon>
        <taxon>Sar</taxon>
        <taxon>Stramenopiles</taxon>
        <taxon>Ochrophyta</taxon>
        <taxon>Bacillariophyta</taxon>
        <taxon>Mediophyceae</taxon>
        <taxon>Lithodesmiophycidae</taxon>
        <taxon>Lithodesmiales</taxon>
        <taxon>Lithodesmiaceae</taxon>
        <taxon>Ditylum</taxon>
    </lineage>
</organism>
<evidence type="ECO:0000313" key="2">
    <source>
        <dbReference type="EMBL" id="CAE4592258.1"/>
    </source>
</evidence>
<name>A0A6S8UGK8_9STRA</name>
<dbReference type="Gene3D" id="2.170.270.10">
    <property type="entry name" value="SET domain"/>
    <property type="match status" value="1"/>
</dbReference>
<evidence type="ECO:0008006" key="3">
    <source>
        <dbReference type="Google" id="ProtNLM"/>
    </source>
</evidence>
<dbReference type="InterPro" id="IPR046341">
    <property type="entry name" value="SET_dom_sf"/>
</dbReference>
<dbReference type="EMBL" id="HBNS01008765">
    <property type="protein sequence ID" value="CAE4592258.1"/>
    <property type="molecule type" value="Transcribed_RNA"/>
</dbReference>
<sequence length="318" mass="35553">MFLDRLATITKNKHITILQTISALRTTCRHIPNFHLRHDDDDELDPKIEIMTPTDEQCRTMLLKDAMFLHGFDTNKKKKQQLAPALVEVKTSSIPEAGRGVFVKKQIPETRTGCIPAGSVLATYGGLYIPPVPVVGSLEPYESPPQTLIPLDGDYVFCCEGGGWIQGNSDVSFLSSSSKTDDPQQQQQQQQLHSNNHHDVAQFANHSSQPNSSTITLFDFPSSMGVTSPPVNTPWYFCTDTNEIIKIPSGNLRLKGVVLVSLIDLYGGDEVCFDYGLNPPELRPDWYEAPDRVGGNSEYIMEIYERALMEMKEGQKYE</sequence>
<evidence type="ECO:0000256" key="1">
    <source>
        <dbReference type="SAM" id="MobiDB-lite"/>
    </source>
</evidence>
<feature type="region of interest" description="Disordered" evidence="1">
    <location>
        <begin position="173"/>
        <end position="195"/>
    </location>
</feature>
<dbReference type="SUPFAM" id="SSF82199">
    <property type="entry name" value="SET domain"/>
    <property type="match status" value="1"/>
</dbReference>
<dbReference type="PANTHER" id="PTHR33524:SF2">
    <property type="entry name" value="SET DOMAIN-CONTAINING PROTEIN 9"/>
    <property type="match status" value="1"/>
</dbReference>